<evidence type="ECO:0000313" key="2">
    <source>
        <dbReference type="EMBL" id="AGP78899.1"/>
    </source>
</evidence>
<sequence>MPIKPRQQGQKRVSLAAFMLFLMMSLVSSGNAVSFETSFHLHNQNFSMSEMAMKPVPSDLSQHEADAPHCQHQGMLMREIAKEQKLDASLEEATMAQNADMSCCNDECQCPTDHCYNFSATALLQPLMEAEVTVNRTAALSFVSQQYTTLHFGQFRPPKTLFAA</sequence>
<feature type="chain" id="PRO_5004535097" evidence="1">
    <location>
        <begin position="35"/>
        <end position="164"/>
    </location>
</feature>
<protein>
    <submittedName>
        <fullName evidence="2">Uncharacterized protein</fullName>
    </submittedName>
</protein>
<dbReference type="HOGENOM" id="CLU_1615567_0_0_6"/>
<dbReference type="KEGG" id="amh:I633_15700"/>
<keyword evidence="1" id="KW-0732">Signal</keyword>
<dbReference type="BioCyc" id="AMAC1300253:G12YX-2531-MONOMER"/>
<feature type="signal peptide" evidence="1">
    <location>
        <begin position="1"/>
        <end position="34"/>
    </location>
</feature>
<evidence type="ECO:0000256" key="1">
    <source>
        <dbReference type="SAM" id="SignalP"/>
    </source>
</evidence>
<dbReference type="EMBL" id="CP004846">
    <property type="protein sequence ID" value="AGP78899.1"/>
    <property type="molecule type" value="Genomic_DNA"/>
</dbReference>
<evidence type="ECO:0000313" key="3">
    <source>
        <dbReference type="Proteomes" id="UP000014909"/>
    </source>
</evidence>
<reference evidence="2 3" key="1">
    <citation type="journal article" date="2013" name="Genome Biol. Evol.">
        <title>Genomic Diversity of "Deep Ecotype" Alteromonas macleodii Isolates: Evidence for Pan-Mediterranean Clonal Frames.</title>
        <authorList>
            <person name="Lopez-Perez M."/>
            <person name="Gonzaga A."/>
            <person name="Rodriguez-Valera F."/>
        </authorList>
    </citation>
    <scope>NUCLEOTIDE SEQUENCE [LARGE SCALE GENOMIC DNA]</scope>
    <source>
        <strain evidence="3">'English Channel 615'</strain>
    </source>
</reference>
<dbReference type="AlphaFoldDB" id="S5AHP5"/>
<proteinExistence type="predicted"/>
<name>S5AHP5_9ALTE</name>
<dbReference type="PATRIC" id="fig|1300253.3.peg.3285"/>
<dbReference type="Proteomes" id="UP000014909">
    <property type="component" value="Chromosome"/>
</dbReference>
<gene>
    <name evidence="2" type="ORF">I633_15700</name>
</gene>
<accession>S5AHP5</accession>
<organism evidence="2 3">
    <name type="scientific">Alteromonas mediterranea 615</name>
    <dbReference type="NCBI Taxonomy" id="1300253"/>
    <lineage>
        <taxon>Bacteria</taxon>
        <taxon>Pseudomonadati</taxon>
        <taxon>Pseudomonadota</taxon>
        <taxon>Gammaproteobacteria</taxon>
        <taxon>Alteromonadales</taxon>
        <taxon>Alteromonadaceae</taxon>
        <taxon>Alteromonas/Salinimonas group</taxon>
        <taxon>Alteromonas</taxon>
    </lineage>
</organism>